<dbReference type="Gene3D" id="2.30.110.10">
    <property type="entry name" value="Electron Transport, Fmn-binding Protein, Chain A"/>
    <property type="match status" value="1"/>
</dbReference>
<organism evidence="3 4">
    <name type="scientific">Allosediminivita pacifica</name>
    <dbReference type="NCBI Taxonomy" id="1267769"/>
    <lineage>
        <taxon>Bacteria</taxon>
        <taxon>Pseudomonadati</taxon>
        <taxon>Pseudomonadota</taxon>
        <taxon>Alphaproteobacteria</taxon>
        <taxon>Rhodobacterales</taxon>
        <taxon>Paracoccaceae</taxon>
        <taxon>Allosediminivita</taxon>
    </lineage>
</organism>
<comment type="caution">
    <text evidence="3">The sequence shown here is derived from an EMBL/GenBank/DDBJ whole genome shotgun (WGS) entry which is preliminary data.</text>
</comment>
<dbReference type="InterPro" id="IPR012349">
    <property type="entry name" value="Split_barrel_FMN-bd"/>
</dbReference>
<keyword evidence="1" id="KW-0560">Oxidoreductase</keyword>
<keyword evidence="4" id="KW-1185">Reference proteome</keyword>
<evidence type="ECO:0000256" key="1">
    <source>
        <dbReference type="ARBA" id="ARBA00023002"/>
    </source>
</evidence>
<dbReference type="Proteomes" id="UP000244069">
    <property type="component" value="Unassembled WGS sequence"/>
</dbReference>
<proteinExistence type="predicted"/>
<protein>
    <submittedName>
        <fullName evidence="3">General stress protein 26</fullName>
    </submittedName>
</protein>
<feature type="domain" description="Pyridoxamine 5'-phosphate oxidase N-terminal" evidence="2">
    <location>
        <begin position="9"/>
        <end position="136"/>
    </location>
</feature>
<evidence type="ECO:0000313" key="3">
    <source>
        <dbReference type="EMBL" id="PTX48415.1"/>
    </source>
</evidence>
<dbReference type="GO" id="GO:0016627">
    <property type="term" value="F:oxidoreductase activity, acting on the CH-CH group of donors"/>
    <property type="evidence" value="ECO:0007669"/>
    <property type="project" value="TreeGrafter"/>
</dbReference>
<dbReference type="EMBL" id="QBKN01000009">
    <property type="protein sequence ID" value="PTX48415.1"/>
    <property type="molecule type" value="Genomic_DNA"/>
</dbReference>
<reference evidence="3 4" key="1">
    <citation type="submission" date="2018-04" db="EMBL/GenBank/DDBJ databases">
        <title>Genomic Encyclopedia of Archaeal and Bacterial Type Strains, Phase II (KMG-II): from individual species to whole genera.</title>
        <authorList>
            <person name="Goeker M."/>
        </authorList>
    </citation>
    <scope>NUCLEOTIDE SEQUENCE [LARGE SCALE GENOMIC DNA]</scope>
    <source>
        <strain evidence="3 4">DSM 29329</strain>
    </source>
</reference>
<name>A0A2T6AX71_9RHOB</name>
<accession>A0A2T6AX71</accession>
<dbReference type="GO" id="GO:0070967">
    <property type="term" value="F:coenzyme F420 binding"/>
    <property type="evidence" value="ECO:0007669"/>
    <property type="project" value="TreeGrafter"/>
</dbReference>
<evidence type="ECO:0000259" key="2">
    <source>
        <dbReference type="Pfam" id="PF01243"/>
    </source>
</evidence>
<dbReference type="InterPro" id="IPR011576">
    <property type="entry name" value="Pyridox_Oxase_N"/>
</dbReference>
<dbReference type="PANTHER" id="PTHR35176">
    <property type="entry name" value="HEME OXYGENASE HI_0854-RELATED"/>
    <property type="match status" value="1"/>
</dbReference>
<sequence>MPRPFDPEEVLCQPLMAMLATVDGDGAPRNAPVWFDWDGAVLSMLGNRGGSSVKRIEAEPRVAVEIVQYDNPGGVLRHLGLRGRAEISPMDPDLFRRLLHRYLGPEPEWNRWFVDTIARIDDPDGRLIRMRPESIFTNDVSYFRTGPEFATATKDTP</sequence>
<dbReference type="InterPro" id="IPR052019">
    <property type="entry name" value="F420H2_bilvrd_red/Heme_oxyg"/>
</dbReference>
<dbReference type="SUPFAM" id="SSF50475">
    <property type="entry name" value="FMN-binding split barrel"/>
    <property type="match status" value="1"/>
</dbReference>
<gene>
    <name evidence="3" type="ORF">C8N44_109106</name>
</gene>
<dbReference type="AlphaFoldDB" id="A0A2T6AX71"/>
<dbReference type="Pfam" id="PF01243">
    <property type="entry name" value="PNPOx_N"/>
    <property type="match status" value="1"/>
</dbReference>
<dbReference type="GO" id="GO:0005829">
    <property type="term" value="C:cytosol"/>
    <property type="evidence" value="ECO:0007669"/>
    <property type="project" value="TreeGrafter"/>
</dbReference>
<dbReference type="PANTHER" id="PTHR35176:SF6">
    <property type="entry name" value="HEME OXYGENASE HI_0854-RELATED"/>
    <property type="match status" value="1"/>
</dbReference>
<dbReference type="RefSeq" id="WP_107975848.1">
    <property type="nucleotide sequence ID" value="NZ_BMEZ01000011.1"/>
</dbReference>
<evidence type="ECO:0000313" key="4">
    <source>
        <dbReference type="Proteomes" id="UP000244069"/>
    </source>
</evidence>
<dbReference type="OrthoDB" id="2664130at2"/>